<dbReference type="Pfam" id="PF13191">
    <property type="entry name" value="AAA_16"/>
    <property type="match status" value="1"/>
</dbReference>
<dbReference type="SMART" id="SM00220">
    <property type="entry name" value="S_TKc"/>
    <property type="match status" value="1"/>
</dbReference>
<dbReference type="InterPro" id="IPR005467">
    <property type="entry name" value="His_kinase_dom"/>
</dbReference>
<dbReference type="InterPro" id="IPR027417">
    <property type="entry name" value="P-loop_NTPase"/>
</dbReference>
<feature type="domain" description="Protein kinase" evidence="1">
    <location>
        <begin position="1"/>
        <end position="256"/>
    </location>
</feature>
<dbReference type="InterPro" id="IPR053159">
    <property type="entry name" value="Hybrid_Histidine_Kinase"/>
</dbReference>
<proteinExistence type="predicted"/>
<evidence type="ECO:0000259" key="1">
    <source>
        <dbReference type="PROSITE" id="PS50011"/>
    </source>
</evidence>
<dbReference type="SUPFAM" id="SSF55874">
    <property type="entry name" value="ATPase domain of HSP90 chaperone/DNA topoisomerase II/histidine kinase"/>
    <property type="match status" value="1"/>
</dbReference>
<dbReference type="Pfam" id="PF01590">
    <property type="entry name" value="GAF"/>
    <property type="match status" value="1"/>
</dbReference>
<dbReference type="PANTHER" id="PTHR43642">
    <property type="entry name" value="HYBRID SIGNAL TRANSDUCTION HISTIDINE KINASE G"/>
    <property type="match status" value="1"/>
</dbReference>
<protein>
    <submittedName>
        <fullName evidence="3">Putative ATPase</fullName>
    </submittedName>
</protein>
<dbReference type="SUPFAM" id="SSF55781">
    <property type="entry name" value="GAF domain-like"/>
    <property type="match status" value="1"/>
</dbReference>
<dbReference type="InterPro" id="IPR011712">
    <property type="entry name" value="Sig_transdc_His_kin_sub3_dim/P"/>
</dbReference>
<evidence type="ECO:0000313" key="3">
    <source>
        <dbReference type="EMBL" id="PWJ54762.1"/>
    </source>
</evidence>
<dbReference type="SUPFAM" id="SSF56112">
    <property type="entry name" value="Protein kinase-like (PK-like)"/>
    <property type="match status" value="1"/>
</dbReference>
<dbReference type="CDD" id="cd16917">
    <property type="entry name" value="HATPase_UhpB-NarQ-NarX-like"/>
    <property type="match status" value="1"/>
</dbReference>
<sequence length="1649" mass="186729">MKKLISKSARSLVYHIRQDSGADAILKIFPDDAETEELVQRELELSHKFTTPHFRKALSRTIHNNQLALLLEHIEGISLKSYLQKNPCSLESFYSIALNILDLLDDLQRLRMLHNRFNPYNILIEPVSGRLTLIDFSMAECAPFSPQFHAASKLDAAELPYFPPEQIGRIGRKSDYRSDFFSAGVLFYEILTRQLPYKSNQIGELLREIVLSPVPSARWVNSQIPKCLDEVLSKLLSKSTVDRYQSVYGLRRDIEFCRDSAESPEKRMAFIPGQHDRAIGFKISEKIYGRESDMGVLSQQLQHCIDGQKALVQIQGAPGTGKTALANRVRIEVLQQGGVFIYGQFDITKKENPFYAIAFALKELATHILCEDQHRLEQWRSVLHSAVGEVGKVLTNFVPEFKWIIGEQPEVPALTGAEAQSRLEYVFQRLFETLAVQGQPLIVFLDDFQWADHSSSQLVDALIHYPRLKYFMLITASRPDPNAMVLSSPVYKTNITHLSLRNLTSTDIYALLEDSIPTSDNHTLAQLIFEKTNGNPFYTHQFLHALWQSEVFSYDSRQNHWHYNSSQLSLLKETENVLEFILNRLKTLSGPTMGVLQVASCFGRQFGLNDLSVVCGKSIVYCQELLEDALLKEFIRKAQADNYEFAHDHILESVYQGLQELQRKCIHASIGQHFLKTYGNSPHSETLFNTTRQLHLGLEELPADEHWNYLILNYKCGVESSSKAAFSPALEYYRRAIMVLRPEHWGVHYELIVNLYIGAAESAAIVGERAMAEAWAQEIINRSNTLATRMKGYEVKLDILNENHEMSSAIELLLVLLNDLGYPIKRNPSQLDLLIEYGKTKLLLKGRKAEALAHLPAMTHESALMFMKLTAKCTTSIFSAAPELLPSIVFKQVQLSLKFGNSPYSAVGYAAYGFALASIMGDLNQGYAFGKLALGLVQTKPSDQVQAKVMAMFYGFLSYWKSDIREAIPALKKSYIMGRETGDLLYASFSATFHSCLLFFTGERLHLVAQLMQEDSVIILEMKQDLVYVVSENQRQMVHHLVSPQATDLSITGNEPTEKVFVQKLLDKKDSATLFDFYVYKLFLHYLLSEATLAYSFAEKAREREDESSSRQMSYPHYLLIAALAASDAYILEPHRRYLQRIQNAKTKLKKIAHSAPGNFLGMYQMVAGAYCSATGDLEMAKKYFGDGIEFAREKNYLHLEAIGYEALGKIFARTKAWSHCELVIRKSYATYWAWGSMAKCLHLERQYPELFIKDIRPQLPQRVDTVEQAIMMLQGRISTISDVKLLLKSLMQMVVELCHVDRALLLFSGWDQSIQVKIEEKAMSQILNSDAEVNGGFPLSAIHLALRSGQPVWSADLSKDARFFSDPYISQNAVQSLIGFPLGQGGNVKAIIYLETLTDRLPIGQETLNTLNAMAGLFHISVENAQLLEEHERVRRLETDYNNQLLTISHSAEENERRRIAADLHDDIGALLSTIKLYLSHGNSTAEINLKAKIILDQAIQNLRQLSHRLSPASLEKFGLVVALQSMIHDIQQASHLQIELRTNLVGRLPESIEVQLYRILQELFNNTLKYAQASSIFLRLEQKHNLLECEYTDNGVGFDMGAIQLKHEAGKAIGLQNIANRSRTLGGKLYIYSTVGHGIRMNLEIKL</sequence>
<dbReference type="GO" id="GO:0000155">
    <property type="term" value="F:phosphorelay sensor kinase activity"/>
    <property type="evidence" value="ECO:0007669"/>
    <property type="project" value="InterPro"/>
</dbReference>
<dbReference type="GO" id="GO:0005524">
    <property type="term" value="F:ATP binding"/>
    <property type="evidence" value="ECO:0007669"/>
    <property type="project" value="InterPro"/>
</dbReference>
<dbReference type="EMBL" id="QGDT01000016">
    <property type="protein sequence ID" value="PWJ54762.1"/>
    <property type="molecule type" value="Genomic_DNA"/>
</dbReference>
<dbReference type="Gene3D" id="1.10.510.10">
    <property type="entry name" value="Transferase(Phosphotransferase) domain 1"/>
    <property type="match status" value="1"/>
</dbReference>
<dbReference type="PROSITE" id="PS50011">
    <property type="entry name" value="PROTEIN_KINASE_DOM"/>
    <property type="match status" value="1"/>
</dbReference>
<dbReference type="PROSITE" id="PS50109">
    <property type="entry name" value="HIS_KIN"/>
    <property type="match status" value="1"/>
</dbReference>
<dbReference type="InterPro" id="IPR003594">
    <property type="entry name" value="HATPase_dom"/>
</dbReference>
<dbReference type="PANTHER" id="PTHR43642:SF1">
    <property type="entry name" value="HYBRID SIGNAL TRANSDUCTION HISTIDINE KINASE G"/>
    <property type="match status" value="1"/>
</dbReference>
<gene>
    <name evidence="3" type="ORF">CLV98_11649</name>
</gene>
<dbReference type="InterPro" id="IPR011009">
    <property type="entry name" value="Kinase-like_dom_sf"/>
</dbReference>
<dbReference type="RefSeq" id="WP_109677592.1">
    <property type="nucleotide sequence ID" value="NZ_QGDT01000016.1"/>
</dbReference>
<dbReference type="OrthoDB" id="9806704at2"/>
<dbReference type="InterPro" id="IPR000719">
    <property type="entry name" value="Prot_kinase_dom"/>
</dbReference>
<dbReference type="SMART" id="SM00065">
    <property type="entry name" value="GAF"/>
    <property type="match status" value="1"/>
</dbReference>
<dbReference type="SUPFAM" id="SSF52540">
    <property type="entry name" value="P-loop containing nucleoside triphosphate hydrolases"/>
    <property type="match status" value="1"/>
</dbReference>
<dbReference type="InterPro" id="IPR041664">
    <property type="entry name" value="AAA_16"/>
</dbReference>
<dbReference type="GO" id="GO:0046983">
    <property type="term" value="F:protein dimerization activity"/>
    <property type="evidence" value="ECO:0007669"/>
    <property type="project" value="InterPro"/>
</dbReference>
<dbReference type="Gene3D" id="3.40.50.300">
    <property type="entry name" value="P-loop containing nucleotide triphosphate hydrolases"/>
    <property type="match status" value="1"/>
</dbReference>
<reference evidence="3 4" key="1">
    <citation type="submission" date="2018-03" db="EMBL/GenBank/DDBJ databases">
        <title>Genomic Encyclopedia of Archaeal and Bacterial Type Strains, Phase II (KMG-II): from individual species to whole genera.</title>
        <authorList>
            <person name="Goeker M."/>
        </authorList>
    </citation>
    <scope>NUCLEOTIDE SEQUENCE [LARGE SCALE GENOMIC DNA]</scope>
    <source>
        <strain evidence="3 4">DSM 100346</strain>
    </source>
</reference>
<dbReference type="GO" id="GO:0016020">
    <property type="term" value="C:membrane"/>
    <property type="evidence" value="ECO:0007669"/>
    <property type="project" value="InterPro"/>
</dbReference>
<dbReference type="InterPro" id="IPR036890">
    <property type="entry name" value="HATPase_C_sf"/>
</dbReference>
<comment type="caution">
    <text evidence="3">The sequence shown here is derived from an EMBL/GenBank/DDBJ whole genome shotgun (WGS) entry which is preliminary data.</text>
</comment>
<evidence type="ECO:0000259" key="2">
    <source>
        <dbReference type="PROSITE" id="PS50109"/>
    </source>
</evidence>
<dbReference type="Proteomes" id="UP000245880">
    <property type="component" value="Unassembled WGS sequence"/>
</dbReference>
<keyword evidence="4" id="KW-1185">Reference proteome</keyword>
<dbReference type="InterPro" id="IPR029016">
    <property type="entry name" value="GAF-like_dom_sf"/>
</dbReference>
<dbReference type="Gene3D" id="1.20.5.1930">
    <property type="match status" value="1"/>
</dbReference>
<name>A0A316AB21_9BACT</name>
<dbReference type="Pfam" id="PF00069">
    <property type="entry name" value="Pkinase"/>
    <property type="match status" value="1"/>
</dbReference>
<accession>A0A316AB21</accession>
<dbReference type="Pfam" id="PF02518">
    <property type="entry name" value="HATPase_c"/>
    <property type="match status" value="1"/>
</dbReference>
<dbReference type="Gene3D" id="3.30.565.10">
    <property type="entry name" value="Histidine kinase-like ATPase, C-terminal domain"/>
    <property type="match status" value="1"/>
</dbReference>
<dbReference type="Gene3D" id="3.30.450.40">
    <property type="match status" value="1"/>
</dbReference>
<feature type="domain" description="Histidine kinase" evidence="2">
    <location>
        <begin position="1460"/>
        <end position="1649"/>
    </location>
</feature>
<organism evidence="3 4">
    <name type="scientific">Dyadobacter jejuensis</name>
    <dbReference type="NCBI Taxonomy" id="1082580"/>
    <lineage>
        <taxon>Bacteria</taxon>
        <taxon>Pseudomonadati</taxon>
        <taxon>Bacteroidota</taxon>
        <taxon>Cytophagia</taxon>
        <taxon>Cytophagales</taxon>
        <taxon>Spirosomataceae</taxon>
        <taxon>Dyadobacter</taxon>
    </lineage>
</organism>
<evidence type="ECO:0000313" key="4">
    <source>
        <dbReference type="Proteomes" id="UP000245880"/>
    </source>
</evidence>
<dbReference type="Pfam" id="PF07730">
    <property type="entry name" value="HisKA_3"/>
    <property type="match status" value="1"/>
</dbReference>
<dbReference type="InterPro" id="IPR003018">
    <property type="entry name" value="GAF"/>
</dbReference>